<comment type="pathway">
    <text evidence="1">Cofactor biosynthesis; ubiquinone biosynthesis.</text>
</comment>
<dbReference type="RefSeq" id="WP_267222395.1">
    <property type="nucleotide sequence ID" value="NZ_JAPCWC010000015.1"/>
</dbReference>
<dbReference type="Pfam" id="PF08511">
    <property type="entry name" value="COQ9"/>
    <property type="match status" value="1"/>
</dbReference>
<name>A0ABV6S9K0_9SPHN</name>
<keyword evidence="3" id="KW-0831">Ubiquinone biosynthesis</keyword>
<dbReference type="Proteomes" id="UP001589858">
    <property type="component" value="Unassembled WGS sequence"/>
</dbReference>
<sequence>MEEPQTLEALRRQLAPAIADAAAFDGWSVKAVDEAACLAGVDPELARYAFAEGQMAMIAAWIAHVDAEMARRVPAASLAGLPIRERIRRLVMARLDAVAGREEALSRALAIMAMPRNVLAATRLGWHSADAMWRLAGDTATDYNHYTKRAILGAIYAATLKVFASDTSEDAVGPKAETRAFLDRRIEGIMRFEKAKAQWLRPSEERISLVRLMGRLRYPAR</sequence>
<evidence type="ECO:0000313" key="9">
    <source>
        <dbReference type="Proteomes" id="UP001589858"/>
    </source>
</evidence>
<reference evidence="8 9" key="1">
    <citation type="submission" date="2024-09" db="EMBL/GenBank/DDBJ databases">
        <authorList>
            <person name="Sun Q."/>
            <person name="Mori K."/>
        </authorList>
    </citation>
    <scope>NUCLEOTIDE SEQUENCE [LARGE SCALE GENOMIC DNA]</scope>
    <source>
        <strain evidence="8 9">CICC 11035S</strain>
    </source>
</reference>
<evidence type="ECO:0000259" key="7">
    <source>
        <dbReference type="Pfam" id="PF08511"/>
    </source>
</evidence>
<dbReference type="NCBIfam" id="TIGR02396">
    <property type="entry name" value="diverge_rpsU"/>
    <property type="match status" value="1"/>
</dbReference>
<dbReference type="EMBL" id="JBHLTM010000050">
    <property type="protein sequence ID" value="MFC0685509.1"/>
    <property type="molecule type" value="Genomic_DNA"/>
</dbReference>
<comment type="function">
    <text evidence="6">Membrane-associated protein that warps the membrane surface to access and bind aromatic isoprenes with high specificity, including ubiquinone (CoQ) isoprene intermediates and presents them directly to COQ7, therefore facilitating the COQ7-mediated hydroxylase step. Participates in the biosynthesis of coenzyme Q, also named ubiquinone, an essential lipid-soluble electron transporter for aerobic cellular respiration.</text>
</comment>
<comment type="caution">
    <text evidence="8">The sequence shown here is derived from an EMBL/GenBank/DDBJ whole genome shotgun (WGS) entry which is preliminary data.</text>
</comment>
<organism evidence="8 9">
    <name type="scientific">Novosphingobium clariflavum</name>
    <dbReference type="NCBI Taxonomy" id="2029884"/>
    <lineage>
        <taxon>Bacteria</taxon>
        <taxon>Pseudomonadati</taxon>
        <taxon>Pseudomonadota</taxon>
        <taxon>Alphaproteobacteria</taxon>
        <taxon>Sphingomonadales</taxon>
        <taxon>Sphingomonadaceae</taxon>
        <taxon>Novosphingobium</taxon>
    </lineage>
</organism>
<comment type="similarity">
    <text evidence="2">Belongs to the COQ9 family.</text>
</comment>
<evidence type="ECO:0000256" key="3">
    <source>
        <dbReference type="ARBA" id="ARBA00022688"/>
    </source>
</evidence>
<evidence type="ECO:0000256" key="4">
    <source>
        <dbReference type="ARBA" id="ARBA00022946"/>
    </source>
</evidence>
<proteinExistence type="inferred from homology"/>
<dbReference type="InterPro" id="IPR012762">
    <property type="entry name" value="Ubiq_biosynth_COQ9"/>
</dbReference>
<keyword evidence="9" id="KW-1185">Reference proteome</keyword>
<dbReference type="InterPro" id="IPR013718">
    <property type="entry name" value="COQ9_C"/>
</dbReference>
<evidence type="ECO:0000313" key="8">
    <source>
        <dbReference type="EMBL" id="MFC0685509.1"/>
    </source>
</evidence>
<evidence type="ECO:0000256" key="5">
    <source>
        <dbReference type="ARBA" id="ARBA00023121"/>
    </source>
</evidence>
<keyword evidence="5" id="KW-0446">Lipid-binding</keyword>
<accession>A0ABV6S9K0</accession>
<evidence type="ECO:0000256" key="2">
    <source>
        <dbReference type="ARBA" id="ARBA00010766"/>
    </source>
</evidence>
<keyword evidence="4" id="KW-0809">Transit peptide</keyword>
<dbReference type="PANTHER" id="PTHR21427">
    <property type="entry name" value="UBIQUINONE BIOSYNTHESIS PROTEIN COQ9, MITOCHONDRIAL"/>
    <property type="match status" value="1"/>
</dbReference>
<evidence type="ECO:0000256" key="6">
    <source>
        <dbReference type="ARBA" id="ARBA00058104"/>
    </source>
</evidence>
<dbReference type="PANTHER" id="PTHR21427:SF19">
    <property type="entry name" value="UBIQUINONE BIOSYNTHESIS PROTEIN COQ9, MITOCHONDRIAL"/>
    <property type="match status" value="1"/>
</dbReference>
<feature type="domain" description="COQ9 C-terminal" evidence="7">
    <location>
        <begin position="121"/>
        <end position="193"/>
    </location>
</feature>
<dbReference type="Gene3D" id="1.10.357.10">
    <property type="entry name" value="Tetracycline Repressor, domain 2"/>
    <property type="match status" value="1"/>
</dbReference>
<gene>
    <name evidence="8" type="ORF">ACFFF8_12960</name>
</gene>
<evidence type="ECO:0000256" key="1">
    <source>
        <dbReference type="ARBA" id="ARBA00004749"/>
    </source>
</evidence>
<protein>
    <submittedName>
        <fullName evidence="8">COQ9 family protein</fullName>
    </submittedName>
</protein>